<organism evidence="1">
    <name type="scientific">marine metagenome</name>
    <dbReference type="NCBI Taxonomy" id="408172"/>
    <lineage>
        <taxon>unclassified sequences</taxon>
        <taxon>metagenomes</taxon>
        <taxon>ecological metagenomes</taxon>
    </lineage>
</organism>
<dbReference type="AlphaFoldDB" id="A0A382H8R7"/>
<gene>
    <name evidence="1" type="ORF">METZ01_LOCUS236369</name>
</gene>
<name>A0A382H8R7_9ZZZZ</name>
<sequence>MVDLSTLLTSIHPPSGGGSAREFWIFNSMHWVTQNGGCCLQWTAPTGTSYIKFEILSGGGPGSPGGPGDWGPGGMGGNYAMKQIFSSGECIQGGSNYETRTGSNSSGQTCTNCCTANGSNRPCVGQTGTCVLSPNIDTGTAQYTICAAGTSPCSCCLDCMNFPCHRHGCPSYVNGPGLGTTTGEYQVDNVNFCVLGGTGGTQWCDTSCSCYNCFIPGQCCHDRYSAGWNRSMCVCGFGYDQFFAGTSGYVFADYSCNSHESSSPGHPTGPFGAASGLSGDKCTCNIPCCSGHSHWPGGGGYAMLDDDYPYYAGFGAGGLVKVTYQ</sequence>
<protein>
    <submittedName>
        <fullName evidence="1">Uncharacterized protein</fullName>
    </submittedName>
</protein>
<evidence type="ECO:0000313" key="1">
    <source>
        <dbReference type="EMBL" id="SVB83515.1"/>
    </source>
</evidence>
<proteinExistence type="predicted"/>
<accession>A0A382H8R7</accession>
<dbReference type="EMBL" id="UINC01059755">
    <property type="protein sequence ID" value="SVB83515.1"/>
    <property type="molecule type" value="Genomic_DNA"/>
</dbReference>
<reference evidence="1" key="1">
    <citation type="submission" date="2018-05" db="EMBL/GenBank/DDBJ databases">
        <authorList>
            <person name="Lanie J.A."/>
            <person name="Ng W.-L."/>
            <person name="Kazmierczak K.M."/>
            <person name="Andrzejewski T.M."/>
            <person name="Davidsen T.M."/>
            <person name="Wayne K.J."/>
            <person name="Tettelin H."/>
            <person name="Glass J.I."/>
            <person name="Rusch D."/>
            <person name="Podicherti R."/>
            <person name="Tsui H.-C.T."/>
            <person name="Winkler M.E."/>
        </authorList>
    </citation>
    <scope>NUCLEOTIDE SEQUENCE</scope>
</reference>